<evidence type="ECO:0000256" key="10">
    <source>
        <dbReference type="ARBA" id="ARBA00022857"/>
    </source>
</evidence>
<comment type="catalytic activity">
    <reaction evidence="16 17">
        <text>UDP-N-acetyl-alpha-D-muramate + NADP(+) = UDP-N-acetyl-3-O-(1-carboxyvinyl)-alpha-D-glucosamine + NADPH + H(+)</text>
        <dbReference type="Rhea" id="RHEA:12248"/>
        <dbReference type="ChEBI" id="CHEBI:15378"/>
        <dbReference type="ChEBI" id="CHEBI:57783"/>
        <dbReference type="ChEBI" id="CHEBI:58349"/>
        <dbReference type="ChEBI" id="CHEBI:68483"/>
        <dbReference type="ChEBI" id="CHEBI:70757"/>
        <dbReference type="EC" id="1.3.1.98"/>
    </reaction>
</comment>
<feature type="domain" description="FAD-binding PCMH-type" evidence="18">
    <location>
        <begin position="39"/>
        <end position="205"/>
    </location>
</feature>
<evidence type="ECO:0000313" key="19">
    <source>
        <dbReference type="EMBL" id="STC69517.1"/>
    </source>
</evidence>
<evidence type="ECO:0000259" key="18">
    <source>
        <dbReference type="PROSITE" id="PS51387"/>
    </source>
</evidence>
<dbReference type="Gene3D" id="3.30.465.10">
    <property type="match status" value="1"/>
</dbReference>
<evidence type="ECO:0000256" key="4">
    <source>
        <dbReference type="ARBA" id="ARBA00004752"/>
    </source>
</evidence>
<dbReference type="AlphaFoldDB" id="A0A376CMS7"/>
<dbReference type="InterPro" id="IPR003170">
    <property type="entry name" value="MurB"/>
</dbReference>
<evidence type="ECO:0000256" key="3">
    <source>
        <dbReference type="ARBA" id="ARBA00004496"/>
    </source>
</evidence>
<dbReference type="InterPro" id="IPR016166">
    <property type="entry name" value="FAD-bd_PCMH"/>
</dbReference>
<keyword evidence="6 17" id="KW-0963">Cytoplasm</keyword>
<dbReference type="UniPathway" id="UPA00219"/>
<keyword evidence="11 17" id="KW-0133">Cell shape</keyword>
<evidence type="ECO:0000256" key="12">
    <source>
        <dbReference type="ARBA" id="ARBA00022984"/>
    </source>
</evidence>
<feature type="active site" description="Proton donor" evidence="17">
    <location>
        <position position="251"/>
    </location>
</feature>
<dbReference type="STRING" id="35756.GCA_001044155_00754"/>
<dbReference type="InterPro" id="IPR036318">
    <property type="entry name" value="FAD-bd_PCMH-like_sf"/>
</dbReference>
<keyword evidence="20" id="KW-1185">Reference proteome</keyword>
<dbReference type="InterPro" id="IPR016167">
    <property type="entry name" value="FAD-bd_PCMH_sub1"/>
</dbReference>
<evidence type="ECO:0000256" key="1">
    <source>
        <dbReference type="ARBA" id="ARBA00001974"/>
    </source>
</evidence>
<keyword evidence="9 17" id="KW-0274">FAD</keyword>
<dbReference type="SUPFAM" id="SSF56194">
    <property type="entry name" value="Uridine diphospho-N-Acetylenolpyruvylglucosamine reductase, MurB, C-terminal domain"/>
    <property type="match status" value="1"/>
</dbReference>
<evidence type="ECO:0000256" key="15">
    <source>
        <dbReference type="ARBA" id="ARBA00023316"/>
    </source>
</evidence>
<comment type="subcellular location">
    <subcellularLocation>
        <location evidence="3 17">Cytoplasm</location>
    </subcellularLocation>
</comment>
<accession>A0A376CMS7</accession>
<dbReference type="NCBIfam" id="NF010478">
    <property type="entry name" value="PRK13903.1"/>
    <property type="match status" value="1"/>
</dbReference>
<reference evidence="19 20" key="1">
    <citation type="submission" date="2018-06" db="EMBL/GenBank/DDBJ databases">
        <authorList>
            <consortium name="Pathogen Informatics"/>
            <person name="Doyle S."/>
        </authorList>
    </citation>
    <scope>NUCLEOTIDE SEQUENCE [LARGE SCALE GENOMIC DNA]</scope>
    <source>
        <strain evidence="19 20">NCTC11862</strain>
    </source>
</reference>
<keyword evidence="8 17" id="KW-0285">Flavoprotein</keyword>
<dbReference type="GO" id="GO:0008360">
    <property type="term" value="P:regulation of cell shape"/>
    <property type="evidence" value="ECO:0007669"/>
    <property type="project" value="UniProtKB-KW"/>
</dbReference>
<dbReference type="EMBL" id="UFXQ01000001">
    <property type="protein sequence ID" value="STC69517.1"/>
    <property type="molecule type" value="Genomic_DNA"/>
</dbReference>
<evidence type="ECO:0000256" key="17">
    <source>
        <dbReference type="HAMAP-Rule" id="MF_00037"/>
    </source>
</evidence>
<evidence type="ECO:0000313" key="20">
    <source>
        <dbReference type="Proteomes" id="UP000254467"/>
    </source>
</evidence>
<dbReference type="GO" id="GO:0005829">
    <property type="term" value="C:cytosol"/>
    <property type="evidence" value="ECO:0007669"/>
    <property type="project" value="TreeGrafter"/>
</dbReference>
<dbReference type="Pfam" id="PF01565">
    <property type="entry name" value="FAD_binding_4"/>
    <property type="match status" value="1"/>
</dbReference>
<keyword evidence="14 17" id="KW-0131">Cell cycle</keyword>
<evidence type="ECO:0000256" key="9">
    <source>
        <dbReference type="ARBA" id="ARBA00022827"/>
    </source>
</evidence>
<dbReference type="PANTHER" id="PTHR21071">
    <property type="entry name" value="UDP-N-ACETYLENOLPYRUVOYLGLUCOSAMINE REDUCTASE"/>
    <property type="match status" value="1"/>
</dbReference>
<dbReference type="NCBIfam" id="TIGR00179">
    <property type="entry name" value="murB"/>
    <property type="match status" value="1"/>
</dbReference>
<dbReference type="InterPro" id="IPR006094">
    <property type="entry name" value="Oxid_FAD_bind_N"/>
</dbReference>
<keyword evidence="10 17" id="KW-0521">NADP</keyword>
<evidence type="ECO:0000256" key="2">
    <source>
        <dbReference type="ARBA" id="ARBA00003921"/>
    </source>
</evidence>
<keyword evidence="12 17" id="KW-0573">Peptidoglycan synthesis</keyword>
<evidence type="ECO:0000256" key="5">
    <source>
        <dbReference type="ARBA" id="ARBA00010485"/>
    </source>
</evidence>
<dbReference type="Pfam" id="PF02873">
    <property type="entry name" value="MurB_C"/>
    <property type="match status" value="1"/>
</dbReference>
<dbReference type="InterPro" id="IPR016169">
    <property type="entry name" value="FAD-bd_PCMH_sub2"/>
</dbReference>
<dbReference type="GO" id="GO:0051301">
    <property type="term" value="P:cell division"/>
    <property type="evidence" value="ECO:0007669"/>
    <property type="project" value="UniProtKB-KW"/>
</dbReference>
<proteinExistence type="inferred from homology"/>
<evidence type="ECO:0000256" key="7">
    <source>
        <dbReference type="ARBA" id="ARBA00022618"/>
    </source>
</evidence>
<keyword evidence="15 17" id="KW-0961">Cell wall biogenesis/degradation</keyword>
<dbReference type="Proteomes" id="UP000254467">
    <property type="component" value="Unassembled WGS sequence"/>
</dbReference>
<evidence type="ECO:0000256" key="16">
    <source>
        <dbReference type="ARBA" id="ARBA00048914"/>
    </source>
</evidence>
<dbReference type="PANTHER" id="PTHR21071:SF4">
    <property type="entry name" value="UDP-N-ACETYLENOLPYRUVOYLGLUCOSAMINE REDUCTASE"/>
    <property type="match status" value="1"/>
</dbReference>
<keyword evidence="13 17" id="KW-0560">Oxidoreductase</keyword>
<evidence type="ECO:0000256" key="14">
    <source>
        <dbReference type="ARBA" id="ARBA00023306"/>
    </source>
</evidence>
<dbReference type="GO" id="GO:0071555">
    <property type="term" value="P:cell wall organization"/>
    <property type="evidence" value="ECO:0007669"/>
    <property type="project" value="UniProtKB-KW"/>
</dbReference>
<evidence type="ECO:0000256" key="13">
    <source>
        <dbReference type="ARBA" id="ARBA00023002"/>
    </source>
</evidence>
<keyword evidence="7 17" id="KW-0132">Cell division</keyword>
<dbReference type="HAMAP" id="MF_00037">
    <property type="entry name" value="MurB"/>
    <property type="match status" value="1"/>
</dbReference>
<comment type="similarity">
    <text evidence="5 17">Belongs to the MurB family.</text>
</comment>
<dbReference type="GO" id="GO:0008762">
    <property type="term" value="F:UDP-N-acetylmuramate dehydrogenase activity"/>
    <property type="evidence" value="ECO:0007669"/>
    <property type="project" value="UniProtKB-UniRule"/>
</dbReference>
<dbReference type="Gene3D" id="3.30.43.10">
    <property type="entry name" value="Uridine Diphospho-n-acetylenolpyruvylglucosamine Reductase, domain 2"/>
    <property type="match status" value="1"/>
</dbReference>
<dbReference type="PROSITE" id="PS51387">
    <property type="entry name" value="FAD_PCMH"/>
    <property type="match status" value="1"/>
</dbReference>
<dbReference type="InterPro" id="IPR036635">
    <property type="entry name" value="MurB_C_sf"/>
</dbReference>
<sequence length="361" mass="38698">MSDSSKARIPGDIFVTLTAIDGITPLEDFAFSQVTTLRVGGSPAAAVRAQTSEALASAVQLLDDNGVDLLVVGGGSNLVVADGELDLVAVVAANDKVTIHPDGTVNAEAGAVWDDVVAATVEHKLAGIEVLSGIPGSVGAVPVQNVGAYGAEIADVLQRVKLYNRQTRTTEWVEPEDLDLAYRYSNLKFTGRAVVLEVELKLDPTGISIPLRHMENRRVSVAAARESVLEQRHRKGMVLDASDHDTWSAGSFFTNPVVDTRLADEIDAKVGEENMPRFPQPDGREKLSAAWLIERAGFQRGYPGEGAPVRLSTKHTLAITNRGQARADDVKALAREVRAGVEEAFGVRLVPEPVWIRLAID</sequence>
<dbReference type="GO" id="GO:0009252">
    <property type="term" value="P:peptidoglycan biosynthetic process"/>
    <property type="evidence" value="ECO:0007669"/>
    <property type="project" value="UniProtKB-UniRule"/>
</dbReference>
<evidence type="ECO:0000256" key="11">
    <source>
        <dbReference type="ARBA" id="ARBA00022960"/>
    </source>
</evidence>
<dbReference type="EC" id="1.3.1.98" evidence="17"/>
<name>A0A376CMS7_9CORY</name>
<evidence type="ECO:0000256" key="8">
    <source>
        <dbReference type="ARBA" id="ARBA00022630"/>
    </source>
</evidence>
<feature type="active site" evidence="17">
    <location>
        <position position="352"/>
    </location>
</feature>
<dbReference type="OrthoDB" id="9804753at2"/>
<gene>
    <name evidence="19" type="primary">MurB</name>
    <name evidence="17" type="synonym">murB</name>
    <name evidence="19" type="ORF">NCTC11862_01312</name>
</gene>
<feature type="active site" evidence="17">
    <location>
        <position position="183"/>
    </location>
</feature>
<comment type="function">
    <text evidence="2 17">Cell wall formation.</text>
</comment>
<evidence type="ECO:0000256" key="6">
    <source>
        <dbReference type="ARBA" id="ARBA00022490"/>
    </source>
</evidence>
<dbReference type="GO" id="GO:0071949">
    <property type="term" value="F:FAD binding"/>
    <property type="evidence" value="ECO:0007669"/>
    <property type="project" value="InterPro"/>
</dbReference>
<dbReference type="InterPro" id="IPR011601">
    <property type="entry name" value="MurB_C"/>
</dbReference>
<comment type="cofactor">
    <cofactor evidence="1 17">
        <name>FAD</name>
        <dbReference type="ChEBI" id="CHEBI:57692"/>
    </cofactor>
</comment>
<dbReference type="Gene3D" id="3.90.78.10">
    <property type="entry name" value="UDP-N-acetylenolpyruvoylglucosamine reductase, C-terminal domain"/>
    <property type="match status" value="1"/>
</dbReference>
<comment type="pathway">
    <text evidence="4 17">Cell wall biogenesis; peptidoglycan biosynthesis.</text>
</comment>
<protein>
    <recommendedName>
        <fullName evidence="17">UDP-N-acetylenolpyruvoylglucosamine reductase</fullName>
        <ecNumber evidence="17">1.3.1.98</ecNumber>
    </recommendedName>
    <alternativeName>
        <fullName evidence="17">UDP-N-acetylmuramate dehydrogenase</fullName>
    </alternativeName>
</protein>
<organism evidence="19 20">
    <name type="scientific">Corynebacterium pilosum</name>
    <dbReference type="NCBI Taxonomy" id="35756"/>
    <lineage>
        <taxon>Bacteria</taxon>
        <taxon>Bacillati</taxon>
        <taxon>Actinomycetota</taxon>
        <taxon>Actinomycetes</taxon>
        <taxon>Mycobacteriales</taxon>
        <taxon>Corynebacteriaceae</taxon>
        <taxon>Corynebacterium</taxon>
    </lineage>
</organism>
<dbReference type="RefSeq" id="WP_018581523.1">
    <property type="nucleotide sequence ID" value="NZ_UFXQ01000001.1"/>
</dbReference>
<dbReference type="SUPFAM" id="SSF56176">
    <property type="entry name" value="FAD-binding/transporter-associated domain-like"/>
    <property type="match status" value="1"/>
</dbReference>